<evidence type="ECO:0000313" key="3">
    <source>
        <dbReference type="Proteomes" id="UP000281261"/>
    </source>
</evidence>
<sequence>MRKFLHHFRRDRKYFRHDRWTVFGILAAVTLLVLLVNWTRLSTPKDSNLVLTVSKTAISENVIPADGSTFSNVGIWVQDQNGLPADSVWIGLKIYEPSLRTPAMTYLDWYSPEPERAFYQTNRGGWVEFPIASKIAGEIEYHIYTADPKAPQNQKYQNLNSSFVVTFE</sequence>
<keyword evidence="1" id="KW-0472">Membrane</keyword>
<comment type="caution">
    <text evidence="2">The sequence shown here is derived from an EMBL/GenBank/DDBJ whole genome shotgun (WGS) entry which is preliminary data.</text>
</comment>
<dbReference type="AlphaFoldDB" id="A0A420ZD26"/>
<dbReference type="Proteomes" id="UP000281261">
    <property type="component" value="Unassembled WGS sequence"/>
</dbReference>
<proteinExistence type="predicted"/>
<reference evidence="2 3" key="1">
    <citation type="submission" date="2018-06" db="EMBL/GenBank/DDBJ databases">
        <title>Extensive metabolic versatility and redundancy in microbially diverse, dynamic hydrothermal sediments.</title>
        <authorList>
            <person name="Dombrowski N."/>
            <person name="Teske A."/>
            <person name="Baker B.J."/>
        </authorList>
    </citation>
    <scope>NUCLEOTIDE SEQUENCE [LARGE SCALE GENOMIC DNA]</scope>
    <source>
        <strain evidence="2">B79_G16</strain>
    </source>
</reference>
<dbReference type="EMBL" id="QMNG01000006">
    <property type="protein sequence ID" value="RLC37321.1"/>
    <property type="molecule type" value="Genomic_DNA"/>
</dbReference>
<keyword evidence="1" id="KW-1133">Transmembrane helix</keyword>
<keyword evidence="1" id="KW-0812">Transmembrane</keyword>
<name>A0A420ZD26_UNCK3</name>
<protein>
    <submittedName>
        <fullName evidence="2">Uncharacterized protein</fullName>
    </submittedName>
</protein>
<gene>
    <name evidence="2" type="ORF">DRH29_02420</name>
</gene>
<evidence type="ECO:0000313" key="2">
    <source>
        <dbReference type="EMBL" id="RLC37321.1"/>
    </source>
</evidence>
<accession>A0A420ZD26</accession>
<evidence type="ECO:0000256" key="1">
    <source>
        <dbReference type="SAM" id="Phobius"/>
    </source>
</evidence>
<feature type="transmembrane region" description="Helical" evidence="1">
    <location>
        <begin position="20"/>
        <end position="38"/>
    </location>
</feature>
<organism evidence="2 3">
    <name type="scientific">candidate division Kazan bacterium</name>
    <dbReference type="NCBI Taxonomy" id="2202143"/>
    <lineage>
        <taxon>Bacteria</taxon>
        <taxon>Bacteria division Kazan-3B-28</taxon>
    </lineage>
</organism>